<keyword evidence="2" id="KW-1185">Reference proteome</keyword>
<gene>
    <name evidence="1" type="ORF">Lalb_Chr19g0139531</name>
</gene>
<name>A0A6A4P399_LUPAL</name>
<dbReference type="AlphaFoldDB" id="A0A6A4P399"/>
<reference evidence="2" key="1">
    <citation type="journal article" date="2020" name="Nat. Commun.">
        <title>Genome sequence of the cluster root forming white lupin.</title>
        <authorList>
            <person name="Hufnagel B."/>
            <person name="Marques A."/>
            <person name="Soriano A."/>
            <person name="Marques L."/>
            <person name="Divol F."/>
            <person name="Doumas P."/>
            <person name="Sallet E."/>
            <person name="Mancinotti D."/>
            <person name="Carrere S."/>
            <person name="Marande W."/>
            <person name="Arribat S."/>
            <person name="Keller J."/>
            <person name="Huneau C."/>
            <person name="Blein T."/>
            <person name="Aime D."/>
            <person name="Laguerre M."/>
            <person name="Taylor J."/>
            <person name="Schubert V."/>
            <person name="Nelson M."/>
            <person name="Geu-Flores F."/>
            <person name="Crespi M."/>
            <person name="Gallardo-Guerrero K."/>
            <person name="Delaux P.-M."/>
            <person name="Salse J."/>
            <person name="Berges H."/>
            <person name="Guyot R."/>
            <person name="Gouzy J."/>
            <person name="Peret B."/>
        </authorList>
    </citation>
    <scope>NUCLEOTIDE SEQUENCE [LARGE SCALE GENOMIC DNA]</scope>
    <source>
        <strain evidence="2">cv. Amiga</strain>
    </source>
</reference>
<protein>
    <submittedName>
        <fullName evidence="1">Uncharacterized protein</fullName>
    </submittedName>
</protein>
<dbReference type="EMBL" id="WOCE01000019">
    <property type="protein sequence ID" value="KAE9593418.1"/>
    <property type="molecule type" value="Genomic_DNA"/>
</dbReference>
<evidence type="ECO:0000313" key="1">
    <source>
        <dbReference type="EMBL" id="KAE9593418.1"/>
    </source>
</evidence>
<comment type="caution">
    <text evidence="1">The sequence shown here is derived from an EMBL/GenBank/DDBJ whole genome shotgun (WGS) entry which is preliminary data.</text>
</comment>
<accession>A0A6A4P399</accession>
<organism evidence="1 2">
    <name type="scientific">Lupinus albus</name>
    <name type="common">White lupine</name>
    <name type="synonym">Lupinus termis</name>
    <dbReference type="NCBI Taxonomy" id="3870"/>
    <lineage>
        <taxon>Eukaryota</taxon>
        <taxon>Viridiplantae</taxon>
        <taxon>Streptophyta</taxon>
        <taxon>Embryophyta</taxon>
        <taxon>Tracheophyta</taxon>
        <taxon>Spermatophyta</taxon>
        <taxon>Magnoliopsida</taxon>
        <taxon>eudicotyledons</taxon>
        <taxon>Gunneridae</taxon>
        <taxon>Pentapetalae</taxon>
        <taxon>rosids</taxon>
        <taxon>fabids</taxon>
        <taxon>Fabales</taxon>
        <taxon>Fabaceae</taxon>
        <taxon>Papilionoideae</taxon>
        <taxon>50 kb inversion clade</taxon>
        <taxon>genistoids sensu lato</taxon>
        <taxon>core genistoids</taxon>
        <taxon>Genisteae</taxon>
        <taxon>Lupinus</taxon>
    </lineage>
</organism>
<dbReference type="Proteomes" id="UP000447434">
    <property type="component" value="Chromosome 19"/>
</dbReference>
<evidence type="ECO:0000313" key="2">
    <source>
        <dbReference type="Proteomes" id="UP000447434"/>
    </source>
</evidence>
<proteinExistence type="predicted"/>
<sequence>MSRPDFRPHDFVRVATTFYSKNVEKSVGPISLGLRVLISEFGSRLRSREGISTLSAHLNGALINYIDFLFIPKELVKIFYYKKIYFLSC</sequence>